<dbReference type="PROSITE" id="PS50088">
    <property type="entry name" value="ANK_REPEAT"/>
    <property type="match status" value="3"/>
</dbReference>
<dbReference type="Proteomes" id="UP000502117">
    <property type="component" value="Chromosome"/>
</dbReference>
<evidence type="ECO:0000256" key="1">
    <source>
        <dbReference type="ARBA" id="ARBA00022737"/>
    </source>
</evidence>
<dbReference type="GO" id="GO:0005829">
    <property type="term" value="C:cytosol"/>
    <property type="evidence" value="ECO:0007669"/>
    <property type="project" value="TreeGrafter"/>
</dbReference>
<dbReference type="PRINTS" id="PR01415">
    <property type="entry name" value="ANKYRIN"/>
</dbReference>
<feature type="repeat" description="ANK" evidence="3">
    <location>
        <begin position="74"/>
        <end position="106"/>
    </location>
</feature>
<dbReference type="PANTHER" id="PTHR46680:SF3">
    <property type="entry name" value="NF-KAPPA-B INHIBITOR CACTUS"/>
    <property type="match status" value="1"/>
</dbReference>
<dbReference type="AlphaFoldDB" id="A0A6G7LSL2"/>
<dbReference type="Gene3D" id="1.25.40.20">
    <property type="entry name" value="Ankyrin repeat-containing domain"/>
    <property type="match status" value="1"/>
</dbReference>
<dbReference type="InterPro" id="IPR036770">
    <property type="entry name" value="Ankyrin_rpt-contain_sf"/>
</dbReference>
<reference evidence="4 5" key="1">
    <citation type="submission" date="2019-11" db="EMBL/GenBank/DDBJ databases">
        <title>Complete Genome Sequence of Shewanella chilikensis Strain DC57, Isolated from Corroded Seal Rings at a floating production facility in Australia.</title>
        <authorList>
            <person name="Salgar-Chaparro S.J."/>
            <person name="Castillo-Villamizar G.A."/>
            <person name="Poehlein A."/>
            <person name="Daniel R."/>
            <person name="Machuca L."/>
        </authorList>
    </citation>
    <scope>NUCLEOTIDE SEQUENCE [LARGE SCALE GENOMIC DNA]</scope>
    <source>
        <strain evidence="4 5">DC57</strain>
    </source>
</reference>
<dbReference type="KEGG" id="schk:GII14_11775"/>
<dbReference type="PROSITE" id="PS50297">
    <property type="entry name" value="ANK_REP_REGION"/>
    <property type="match status" value="2"/>
</dbReference>
<dbReference type="Pfam" id="PF00023">
    <property type="entry name" value="Ank"/>
    <property type="match status" value="1"/>
</dbReference>
<evidence type="ECO:0000313" key="5">
    <source>
        <dbReference type="Proteomes" id="UP000502117"/>
    </source>
</evidence>
<proteinExistence type="predicted"/>
<evidence type="ECO:0000256" key="2">
    <source>
        <dbReference type="ARBA" id="ARBA00023043"/>
    </source>
</evidence>
<dbReference type="SMART" id="SM00248">
    <property type="entry name" value="ANK"/>
    <property type="match status" value="3"/>
</dbReference>
<evidence type="ECO:0000313" key="4">
    <source>
        <dbReference type="EMBL" id="QIJ04762.1"/>
    </source>
</evidence>
<gene>
    <name evidence="4" type="ORF">GII14_11775</name>
</gene>
<dbReference type="Pfam" id="PF12796">
    <property type="entry name" value="Ank_2"/>
    <property type="match status" value="1"/>
</dbReference>
<evidence type="ECO:0000256" key="3">
    <source>
        <dbReference type="PROSITE-ProRule" id="PRU00023"/>
    </source>
</evidence>
<keyword evidence="1" id="KW-0677">Repeat</keyword>
<feature type="repeat" description="ANK" evidence="3">
    <location>
        <begin position="43"/>
        <end position="72"/>
    </location>
</feature>
<name>A0A6G7LSL2_9GAMM</name>
<dbReference type="PANTHER" id="PTHR46680">
    <property type="entry name" value="NF-KAPPA-B INHIBITOR ALPHA"/>
    <property type="match status" value="1"/>
</dbReference>
<protein>
    <submittedName>
        <fullName evidence="4">Ankyrin repeat domain-containing protein</fullName>
    </submittedName>
</protein>
<dbReference type="EMBL" id="CP045857">
    <property type="protein sequence ID" value="QIJ04762.1"/>
    <property type="molecule type" value="Genomic_DNA"/>
</dbReference>
<dbReference type="GO" id="GO:0051059">
    <property type="term" value="F:NF-kappaB binding"/>
    <property type="evidence" value="ECO:0007669"/>
    <property type="project" value="TreeGrafter"/>
</dbReference>
<dbReference type="InterPro" id="IPR051070">
    <property type="entry name" value="NF-kappa-B_inhibitor"/>
</dbReference>
<accession>A0A6G7LSL2</accession>
<dbReference type="SUPFAM" id="SSF48403">
    <property type="entry name" value="Ankyrin repeat"/>
    <property type="match status" value="1"/>
</dbReference>
<dbReference type="InterPro" id="IPR002110">
    <property type="entry name" value="Ankyrin_rpt"/>
</dbReference>
<organism evidence="4 5">
    <name type="scientific">Shewanella chilikensis</name>
    <dbReference type="NCBI Taxonomy" id="558541"/>
    <lineage>
        <taxon>Bacteria</taxon>
        <taxon>Pseudomonadati</taxon>
        <taxon>Pseudomonadota</taxon>
        <taxon>Gammaproteobacteria</taxon>
        <taxon>Alteromonadales</taxon>
        <taxon>Shewanellaceae</taxon>
        <taxon>Shewanella</taxon>
    </lineage>
</organism>
<keyword evidence="2 3" id="KW-0040">ANK repeat</keyword>
<dbReference type="GO" id="GO:0071356">
    <property type="term" value="P:cellular response to tumor necrosis factor"/>
    <property type="evidence" value="ECO:0007669"/>
    <property type="project" value="TreeGrafter"/>
</dbReference>
<feature type="repeat" description="ANK" evidence="3">
    <location>
        <begin position="106"/>
        <end position="138"/>
    </location>
</feature>
<sequence length="167" mass="18552">MNEAVILKLRTLMTYIREKRTTDAIDLLQMNSELVRLQTPLGSLLHIAADHDNLELCQALVKLGADIDSGDSISGSSPIHRAASNGNQDILNYFIGLGARLDISEPDRNPLFTAIHYGHFHIVKRLVEAGIDTQIRYTGQTMKDMGALEFALEWGRTDIADYIQSVS</sequence>
<dbReference type="RefSeq" id="WP_101057525.1">
    <property type="nucleotide sequence ID" value="NZ_BMXX01000007.1"/>
</dbReference>